<evidence type="ECO:0000313" key="4">
    <source>
        <dbReference type="Proteomes" id="UP000016922"/>
    </source>
</evidence>
<proteinExistence type="inferred from homology"/>
<dbReference type="EMBL" id="KE145363">
    <property type="protein sequence ID" value="EPE30448.1"/>
    <property type="molecule type" value="Genomic_DNA"/>
</dbReference>
<accession>S3DVM6</accession>
<organism evidence="3 4">
    <name type="scientific">Glarea lozoyensis (strain ATCC 20868 / MF5171)</name>
    <dbReference type="NCBI Taxonomy" id="1116229"/>
    <lineage>
        <taxon>Eukaryota</taxon>
        <taxon>Fungi</taxon>
        <taxon>Dikarya</taxon>
        <taxon>Ascomycota</taxon>
        <taxon>Pezizomycotina</taxon>
        <taxon>Leotiomycetes</taxon>
        <taxon>Helotiales</taxon>
        <taxon>Helotiaceae</taxon>
        <taxon>Glarea</taxon>
    </lineage>
</organism>
<comment type="similarity">
    <text evidence="1">Belongs to the NtaA/SnaA/DszA monooxygenase family.</text>
</comment>
<dbReference type="KEGG" id="glz:GLAREA_03415"/>
<dbReference type="SUPFAM" id="SSF51679">
    <property type="entry name" value="Bacterial luciferase-like"/>
    <property type="match status" value="1"/>
</dbReference>
<dbReference type="AlphaFoldDB" id="S3DVM6"/>
<evidence type="ECO:0000256" key="1">
    <source>
        <dbReference type="ARBA" id="ARBA00033748"/>
    </source>
</evidence>
<name>S3DVM6_GLAL2</name>
<gene>
    <name evidence="3" type="ORF">GLAREA_03415</name>
</gene>
<dbReference type="InterPro" id="IPR016215">
    <property type="entry name" value="NTA_MOA"/>
</dbReference>
<dbReference type="RefSeq" id="XP_008081859.1">
    <property type="nucleotide sequence ID" value="XM_008083668.1"/>
</dbReference>
<reference evidence="3 4" key="1">
    <citation type="journal article" date="2013" name="BMC Genomics">
        <title>Genomics-driven discovery of the pneumocandin biosynthetic gene cluster in the fungus Glarea lozoyensis.</title>
        <authorList>
            <person name="Chen L."/>
            <person name="Yue Q."/>
            <person name="Zhang X."/>
            <person name="Xiang M."/>
            <person name="Wang C."/>
            <person name="Li S."/>
            <person name="Che Y."/>
            <person name="Ortiz-Lopez F.J."/>
            <person name="Bills G.F."/>
            <person name="Liu X."/>
            <person name="An Z."/>
        </authorList>
    </citation>
    <scope>NUCLEOTIDE SEQUENCE [LARGE SCALE GENOMIC DNA]</scope>
    <source>
        <strain evidence="4">ATCC 20868 / MF5171</strain>
    </source>
</reference>
<dbReference type="eggNOG" id="ENOG502SJM8">
    <property type="taxonomic scope" value="Eukaryota"/>
</dbReference>
<dbReference type="OMA" id="TDMIFAS"/>
<dbReference type="PANTHER" id="PTHR30011:SF41">
    <property type="entry name" value="XENOBIOTIC COMPOUND MONOOXYGENASE, DSZA FAMILY (AFU_ORTHOLOGUE AFUA_3G15040)"/>
    <property type="match status" value="1"/>
</dbReference>
<dbReference type="OrthoDB" id="5561043at2759"/>
<dbReference type="PIRSF" id="PIRSF000337">
    <property type="entry name" value="NTA_MOA"/>
    <property type="match status" value="1"/>
</dbReference>
<dbReference type="PANTHER" id="PTHR30011">
    <property type="entry name" value="ALKANESULFONATE MONOOXYGENASE-RELATED"/>
    <property type="match status" value="1"/>
</dbReference>
<dbReference type="NCBIfam" id="TIGR03860">
    <property type="entry name" value="FMN_nitrolo"/>
    <property type="match status" value="1"/>
</dbReference>
<feature type="domain" description="Luciferase-like" evidence="2">
    <location>
        <begin position="31"/>
        <end position="402"/>
    </location>
</feature>
<keyword evidence="4" id="KW-1185">Reference proteome</keyword>
<dbReference type="GO" id="GO:0004497">
    <property type="term" value="F:monooxygenase activity"/>
    <property type="evidence" value="ECO:0007669"/>
    <property type="project" value="InterPro"/>
</dbReference>
<evidence type="ECO:0000259" key="2">
    <source>
        <dbReference type="Pfam" id="PF00296"/>
    </source>
</evidence>
<dbReference type="InterPro" id="IPR036661">
    <property type="entry name" value="Luciferase-like_sf"/>
</dbReference>
<dbReference type="Pfam" id="PF00296">
    <property type="entry name" value="Bac_luciferase"/>
    <property type="match status" value="1"/>
</dbReference>
<protein>
    <submittedName>
        <fullName evidence="3">Bacterial luciferase-like protein</fullName>
    </submittedName>
</protein>
<dbReference type="InterPro" id="IPR051260">
    <property type="entry name" value="Diverse_substr_monoxygenases"/>
</dbReference>
<dbReference type="GeneID" id="19462470"/>
<dbReference type="Proteomes" id="UP000016922">
    <property type="component" value="Unassembled WGS sequence"/>
</dbReference>
<dbReference type="InterPro" id="IPR011251">
    <property type="entry name" value="Luciferase-like_dom"/>
</dbReference>
<dbReference type="HOGENOM" id="CLU_022256_0_0_1"/>
<dbReference type="GO" id="GO:0016705">
    <property type="term" value="F:oxidoreductase activity, acting on paired donors, with incorporation or reduction of molecular oxygen"/>
    <property type="evidence" value="ECO:0007669"/>
    <property type="project" value="InterPro"/>
</dbReference>
<dbReference type="Gene3D" id="3.20.20.30">
    <property type="entry name" value="Luciferase-like domain"/>
    <property type="match status" value="1"/>
</dbReference>
<evidence type="ECO:0000313" key="3">
    <source>
        <dbReference type="EMBL" id="EPE30448.1"/>
    </source>
</evidence>
<sequence length="469" mass="52370">MTNETPKKKWIMNAFAMFAPGHLSPGQWKHPDDRAGNYTDLTYWTDLARILEAGKFHGLFLADVLGIYDVYKGPANSTPALESGSQFPIGDPFLLISAMAAVTKSLSFAITASTSYENPYATARKFSTLDHLTKGRVGWNIVTSYLDSAAKAFGLDEQIPHDERYARAEEYLEVVYKLLEGSWKDDARVQDLQTGKYSIAEKVRAIEHNGKYYKCNATHQLHPSIQRTPFILQAGASTAGKNFATKHSEAMFLPGLDPHKIRKEVDAIREQVVSHGRSADSLKILAGVLVIVDETDEKAQAKYEEYLKYADLEGAATLFGGWTNHDLSKYGEDDDFKFTGSGAIQSMVNTWSATIPGTDGIKWTRRRVLQELAIGGAHPRAIGSPQTVADKLQKFIDEAGIDGFNLSYAVSPGNFEDMIKYLWPELRKRGVFWDDYEKEGISMRESYLGDGKGARLREDHPGVNYRWVD</sequence>